<protein>
    <submittedName>
        <fullName evidence="2">Protein diaphanous homolog 2 isoform X21</fullName>
    </submittedName>
</protein>
<proteinExistence type="predicted"/>
<reference evidence="2" key="1">
    <citation type="submission" date="2025-08" db="UniProtKB">
        <authorList>
            <consortium name="RefSeq"/>
        </authorList>
    </citation>
    <scope>IDENTIFICATION</scope>
    <source>
        <strain evidence="2">Tuebingen</strain>
        <tissue evidence="2">Fibroblasts and whole tissue</tissue>
    </source>
</reference>
<gene>
    <name evidence="2" type="primary">diaph2</name>
</gene>
<keyword evidence="1" id="KW-1185">Reference proteome</keyword>
<accession>A0AC58H8D1</accession>
<evidence type="ECO:0000313" key="2">
    <source>
        <dbReference type="RefSeq" id="XP_073778249.1"/>
    </source>
</evidence>
<sequence>MDQQAAGGEDPNKPSKKKSSEDESKNKKLRDRITSFRKQGMKKEKPLIQHPTDPISTQTELPVPQPFFDERSMNLSEKEIVDLFEKMMEDMNLNEERKAPLRGKDLSTKREMVVQYISATAKSITGSKVAGGLRNSKHECTLSSQEYVHELRSGISEDKLLNCLESLRVSLTSNPVSWVNNFGHEGLGLLLDALERLLDKKQQENIDKKNQHKLIQCLKAFMNNKYGLQRILGDERSLLLLARAIDPKQTNMMTEIVKILSAVCIIGEENILDKILAAMTIAAERNNKERFAPIVEGLENHEAQQLQVACMQLINALVTSPDDLDFRIHLRNEFLRCGLKKILPELKETEELDIQLKVFNENKEEDSIELSHRLDDIRAEMDDMGEVYHLLSNMVKDTGSEPYFLSILQHLLLIRNDYYIRPQYYKVIEECVSQIVLHRSGMDPDFAYRERLDVDFSHLIDQCVDKAKVDESEQRAAEFSKKFDEEFSARQEAQAELQKQEEKIKAFESQINTLQAQIAAGPKAAGAGPPPPPPPPGGIAPPPPPPPPPPPIGGAPPPPPPPPFPASLGPPPPPPPPGCGPPPPPPPPGGGPPPPPGMPSAPPPLVVQLPYGLAPKKTYKPDSIMKRVNWSKIVPQEMAENCFWLKVKEERFENTDMFSELSLSFSSKSRVKKDVEETDDRMTQFKKKAKELRILDAKTAQNLSIFLGSFRLPYEEIRDIVLQVDEERLSEALIQNLIKNLPEQKELSNLAELKNEYEELCESEQFGIVMSSVKMLRPRLNGILFKLTFEEQVNNIRPDIMNVTFACEEVKKSEGFHMLLEMVLLVGNYMNSGSRNAQTFGFNISFLCKLRDTKSTDQNTTLLHFLAEKCEEKYPEMLKFPDELEHVESASKVAAQTLKASLDIMERHIQRLENDIQNFPKTDDKQDKFVEKMSGFSKHSREQYEKLSTMHKNMQKLYENLGSYFAFDPHTVSIEDFFGDLANFRNLFMDAVRENHKKREMEEKIKRAKIAKEKAEREKIERQQKKKQLIDMNKEGDETGVMDSLMEALQSGAAFRDRRKRTPRNDNRRTGLERSRSRHNANPMVR</sequence>
<evidence type="ECO:0000313" key="1">
    <source>
        <dbReference type="Proteomes" id="UP000000437"/>
    </source>
</evidence>
<dbReference type="Proteomes" id="UP000000437">
    <property type="component" value="Chromosome 14"/>
</dbReference>
<name>A0AC58H8D1_DANRE</name>
<dbReference type="RefSeq" id="XP_073778249.1">
    <property type="nucleotide sequence ID" value="XM_073922148.1"/>
</dbReference>
<organism evidence="1 2">
    <name type="scientific">Danio rerio</name>
    <name type="common">Zebrafish</name>
    <name type="synonym">Brachydanio rerio</name>
    <dbReference type="NCBI Taxonomy" id="7955"/>
    <lineage>
        <taxon>Eukaryota</taxon>
        <taxon>Metazoa</taxon>
        <taxon>Chordata</taxon>
        <taxon>Craniata</taxon>
        <taxon>Vertebrata</taxon>
        <taxon>Euteleostomi</taxon>
        <taxon>Actinopterygii</taxon>
        <taxon>Neopterygii</taxon>
        <taxon>Teleostei</taxon>
        <taxon>Ostariophysi</taxon>
        <taxon>Cypriniformes</taxon>
        <taxon>Danionidae</taxon>
        <taxon>Danioninae</taxon>
        <taxon>Danio</taxon>
    </lineage>
</organism>